<keyword evidence="2" id="KW-0805">Transcription regulation</keyword>
<evidence type="ECO:0000256" key="3">
    <source>
        <dbReference type="ARBA" id="ARBA00023125"/>
    </source>
</evidence>
<proteinExistence type="inferred from homology"/>
<comment type="caution">
    <text evidence="6">The sequence shown here is derived from an EMBL/GenBank/DDBJ whole genome shotgun (WGS) entry which is preliminary data.</text>
</comment>
<dbReference type="Gene3D" id="1.10.10.10">
    <property type="entry name" value="Winged helix-like DNA-binding domain superfamily/Winged helix DNA-binding domain"/>
    <property type="match status" value="1"/>
</dbReference>
<evidence type="ECO:0000256" key="2">
    <source>
        <dbReference type="ARBA" id="ARBA00023015"/>
    </source>
</evidence>
<dbReference type="InterPro" id="IPR000847">
    <property type="entry name" value="LysR_HTH_N"/>
</dbReference>
<dbReference type="Pfam" id="PF03466">
    <property type="entry name" value="LysR_substrate"/>
    <property type="match status" value="1"/>
</dbReference>
<dbReference type="CDD" id="cd08440">
    <property type="entry name" value="PBP2_LTTR_like_4"/>
    <property type="match status" value="1"/>
</dbReference>
<evidence type="ECO:0000256" key="1">
    <source>
        <dbReference type="ARBA" id="ARBA00009437"/>
    </source>
</evidence>
<evidence type="ECO:0000256" key="4">
    <source>
        <dbReference type="ARBA" id="ARBA00023163"/>
    </source>
</evidence>
<evidence type="ECO:0000313" key="7">
    <source>
        <dbReference type="Proteomes" id="UP000696413"/>
    </source>
</evidence>
<dbReference type="InterPro" id="IPR036388">
    <property type="entry name" value="WH-like_DNA-bd_sf"/>
</dbReference>
<dbReference type="PANTHER" id="PTHR30419">
    <property type="entry name" value="HTH-TYPE TRANSCRIPTIONAL REGULATOR YBHD"/>
    <property type="match status" value="1"/>
</dbReference>
<evidence type="ECO:0000259" key="5">
    <source>
        <dbReference type="PROSITE" id="PS50931"/>
    </source>
</evidence>
<accession>A0ABS6HUP0</accession>
<dbReference type="Gene3D" id="3.40.190.290">
    <property type="match status" value="1"/>
</dbReference>
<feature type="domain" description="HTH lysR-type" evidence="5">
    <location>
        <begin position="1"/>
        <end position="62"/>
    </location>
</feature>
<dbReference type="InterPro" id="IPR050950">
    <property type="entry name" value="HTH-type_LysR_regulators"/>
</dbReference>
<evidence type="ECO:0000313" key="6">
    <source>
        <dbReference type="EMBL" id="MBU8825067.1"/>
    </source>
</evidence>
<dbReference type="Pfam" id="PF00126">
    <property type="entry name" value="HTH_1"/>
    <property type="match status" value="1"/>
</dbReference>
<dbReference type="InterPro" id="IPR036390">
    <property type="entry name" value="WH_DNA-bd_sf"/>
</dbReference>
<keyword evidence="7" id="KW-1185">Reference proteome</keyword>
<dbReference type="PROSITE" id="PS50931">
    <property type="entry name" value="HTH_LYSR"/>
    <property type="match status" value="1"/>
</dbReference>
<sequence length="318" mass="34366">MRIEATLAQLQCVVAVSDARSFSKAARLLMLAQSSLSRTVAQVERMYGVKLFERTTRALELTDEGEQFVQMAQRILHTYQQETEDFEGYLAGTKGVLRLAALPSLAVSLLPPMITRFRDRYPDILVEVEDVLAGQITDYVRSGVVDLAVTAAPTPSLQAVMTSAGIRFEAIAVDHFYCVLPHGHRLLDQPTIDWSDLAGEAFIAFEESSSVRVIVDEVLLAHGVVPARLVSARNVASIAGMCAAGLGVSAAPGFVLPLMAIPGVVTRPIGTIPVARRIGVLRSTRRSPSPPARQFLEIINSASEVIALPDGAYWTKAV</sequence>
<protein>
    <submittedName>
        <fullName evidence="6">LysR family transcriptional regulator</fullName>
    </submittedName>
</protein>
<dbReference type="PRINTS" id="PR00039">
    <property type="entry name" value="HTHLYSR"/>
</dbReference>
<name>A0ABS6HUP0_MYCGD</name>
<organism evidence="6 7">
    <name type="scientific">Mycolicibacterium goodii</name>
    <name type="common">Mycobacterium goodii</name>
    <dbReference type="NCBI Taxonomy" id="134601"/>
    <lineage>
        <taxon>Bacteria</taxon>
        <taxon>Bacillati</taxon>
        <taxon>Actinomycetota</taxon>
        <taxon>Actinomycetes</taxon>
        <taxon>Mycobacteriales</taxon>
        <taxon>Mycobacteriaceae</taxon>
        <taxon>Mycolicibacterium</taxon>
    </lineage>
</organism>
<dbReference type="SUPFAM" id="SSF46785">
    <property type="entry name" value="Winged helix' DNA-binding domain"/>
    <property type="match status" value="1"/>
</dbReference>
<dbReference type="Proteomes" id="UP000696413">
    <property type="component" value="Unassembled WGS sequence"/>
</dbReference>
<dbReference type="EMBL" id="JAHBOM010000014">
    <property type="protein sequence ID" value="MBU8825067.1"/>
    <property type="molecule type" value="Genomic_DNA"/>
</dbReference>
<keyword evidence="3" id="KW-0238">DNA-binding</keyword>
<dbReference type="InterPro" id="IPR005119">
    <property type="entry name" value="LysR_subst-bd"/>
</dbReference>
<reference evidence="6 7" key="1">
    <citation type="submission" date="2021-05" db="EMBL/GenBank/DDBJ databases">
        <title>Draft Genome Sequences of Clinical Respiratory Isolates of Mycobacterium goodii Recovered in Ireland.</title>
        <authorList>
            <person name="Flanagan P.R."/>
            <person name="Mok S."/>
            <person name="Roycroft E."/>
            <person name="Rogers T.R."/>
            <person name="Fitzgibbon M."/>
        </authorList>
    </citation>
    <scope>NUCLEOTIDE SEQUENCE [LARGE SCALE GENOMIC DNA]</scope>
    <source>
        <strain evidence="6 7">14IE55</strain>
    </source>
</reference>
<comment type="similarity">
    <text evidence="1">Belongs to the LysR transcriptional regulatory family.</text>
</comment>
<dbReference type="SUPFAM" id="SSF53850">
    <property type="entry name" value="Periplasmic binding protein-like II"/>
    <property type="match status" value="1"/>
</dbReference>
<keyword evidence="4" id="KW-0804">Transcription</keyword>
<dbReference type="PANTHER" id="PTHR30419:SF30">
    <property type="entry name" value="LYSR FAMILY TRANSCRIPTIONAL REGULATOR"/>
    <property type="match status" value="1"/>
</dbReference>
<gene>
    <name evidence="6" type="ORF">KL859_19620</name>
</gene>